<dbReference type="GeneID" id="11517248"/>
<proteinExistence type="predicted"/>
<sequence>MAVQQLDAHKIKADVWLLSGRYDEATTLSTEPWFKHNPRVWWITFENSSHMAHWEERERYIEVTGAFLPSTTP</sequence>
<keyword evidence="2" id="KW-1185">Reference proteome</keyword>
<dbReference type="RefSeq" id="XP_003651276.1">
    <property type="nucleotide sequence ID" value="XM_003651228.1"/>
</dbReference>
<dbReference type="EMBL" id="CP003010">
    <property type="protein sequence ID" value="AEO64940.1"/>
    <property type="molecule type" value="Genomic_DNA"/>
</dbReference>
<gene>
    <name evidence="1" type="ORF">THITE_2086434</name>
</gene>
<dbReference type="OrthoDB" id="190201at2759"/>
<protein>
    <recommendedName>
        <fullName evidence="3">AB hydrolase-1 domain-containing protein</fullName>
    </recommendedName>
</protein>
<dbReference type="InterPro" id="IPR029058">
    <property type="entry name" value="AB_hydrolase_fold"/>
</dbReference>
<accession>G2R1W4</accession>
<reference evidence="1 2" key="1">
    <citation type="journal article" date="2011" name="Nat. Biotechnol.">
        <title>Comparative genomic analysis of the thermophilic biomass-degrading fungi Myceliophthora thermophila and Thielavia terrestris.</title>
        <authorList>
            <person name="Berka R.M."/>
            <person name="Grigoriev I.V."/>
            <person name="Otillar R."/>
            <person name="Salamov A."/>
            <person name="Grimwood J."/>
            <person name="Reid I."/>
            <person name="Ishmael N."/>
            <person name="John T."/>
            <person name="Darmond C."/>
            <person name="Moisan M.-C."/>
            <person name="Henrissat B."/>
            <person name="Coutinho P.M."/>
            <person name="Lombard V."/>
            <person name="Natvig D.O."/>
            <person name="Lindquist E."/>
            <person name="Schmutz J."/>
            <person name="Lucas S."/>
            <person name="Harris P."/>
            <person name="Powlowski J."/>
            <person name="Bellemare A."/>
            <person name="Taylor D."/>
            <person name="Butler G."/>
            <person name="de Vries R.P."/>
            <person name="Allijn I.E."/>
            <person name="van den Brink J."/>
            <person name="Ushinsky S."/>
            <person name="Storms R."/>
            <person name="Powell A.J."/>
            <person name="Paulsen I.T."/>
            <person name="Elbourne L.D.H."/>
            <person name="Baker S.E."/>
            <person name="Magnuson J."/>
            <person name="LaBoissiere S."/>
            <person name="Clutterbuck A.J."/>
            <person name="Martinez D."/>
            <person name="Wogulis M."/>
            <person name="de Leon A.L."/>
            <person name="Rey M.W."/>
            <person name="Tsang A."/>
        </authorList>
    </citation>
    <scope>NUCLEOTIDE SEQUENCE [LARGE SCALE GENOMIC DNA]</scope>
    <source>
        <strain evidence="2">ATCC 38088 / NRRL 8126</strain>
    </source>
</reference>
<evidence type="ECO:0000313" key="2">
    <source>
        <dbReference type="Proteomes" id="UP000008181"/>
    </source>
</evidence>
<dbReference type="KEGG" id="ttt:THITE_2086434"/>
<name>G2R1W4_THETT</name>
<dbReference type="AlphaFoldDB" id="G2R1W4"/>
<dbReference type="Proteomes" id="UP000008181">
    <property type="component" value="Chromosome 2"/>
</dbReference>
<evidence type="ECO:0000313" key="1">
    <source>
        <dbReference type="EMBL" id="AEO64940.1"/>
    </source>
</evidence>
<evidence type="ECO:0008006" key="3">
    <source>
        <dbReference type="Google" id="ProtNLM"/>
    </source>
</evidence>
<dbReference type="Gene3D" id="3.40.50.1820">
    <property type="entry name" value="alpha/beta hydrolase"/>
    <property type="match status" value="1"/>
</dbReference>
<organism evidence="1 2">
    <name type="scientific">Thermothielavioides terrestris (strain ATCC 38088 / NRRL 8126)</name>
    <name type="common">Thielavia terrestris</name>
    <dbReference type="NCBI Taxonomy" id="578455"/>
    <lineage>
        <taxon>Eukaryota</taxon>
        <taxon>Fungi</taxon>
        <taxon>Dikarya</taxon>
        <taxon>Ascomycota</taxon>
        <taxon>Pezizomycotina</taxon>
        <taxon>Sordariomycetes</taxon>
        <taxon>Sordariomycetidae</taxon>
        <taxon>Sordariales</taxon>
        <taxon>Chaetomiaceae</taxon>
        <taxon>Thermothielavioides</taxon>
        <taxon>Thermothielavioides terrestris</taxon>
    </lineage>
</organism>
<dbReference type="HOGENOM" id="CLU_2892264_0_0_1"/>
<dbReference type="SUPFAM" id="SSF53474">
    <property type="entry name" value="alpha/beta-Hydrolases"/>
    <property type="match status" value="1"/>
</dbReference>